<evidence type="ECO:0000313" key="2">
    <source>
        <dbReference type="Proteomes" id="UP000494165"/>
    </source>
</evidence>
<protein>
    <submittedName>
        <fullName evidence="1">Uncharacterized protein</fullName>
    </submittedName>
</protein>
<reference evidence="1 2" key="1">
    <citation type="submission" date="2020-04" db="EMBL/GenBank/DDBJ databases">
        <authorList>
            <person name="Alioto T."/>
            <person name="Alioto T."/>
            <person name="Gomez Garrido J."/>
        </authorList>
    </citation>
    <scope>NUCLEOTIDE SEQUENCE [LARGE SCALE GENOMIC DNA]</scope>
</reference>
<proteinExistence type="predicted"/>
<name>A0A8S1C891_9INSE</name>
<keyword evidence="2" id="KW-1185">Reference proteome</keyword>
<comment type="caution">
    <text evidence="1">The sequence shown here is derived from an EMBL/GenBank/DDBJ whole genome shotgun (WGS) entry which is preliminary data.</text>
</comment>
<sequence>MCSMLNTRMRATFPSAIDEIHSENQSVPVRHLTMTPAERKLALVTVAVVGFLLASATAGEVKVEKSKTQTGEQRGLLPTLGLLALFKLSRPLLFSGGFHSYGTFGSAGAYYHPHPQPFGYPFGGIGAIGAATGVAGYPPGYPHYPVGYAGPYGTTNIRGVHPTNAIPNNAVVDDLRKDQDNEATAKPGYFQYLQEAASPLLHAGQKVQSRSFQ</sequence>
<evidence type="ECO:0000313" key="1">
    <source>
        <dbReference type="EMBL" id="CAB3364491.1"/>
    </source>
</evidence>
<accession>A0A8S1C891</accession>
<dbReference type="Proteomes" id="UP000494165">
    <property type="component" value="Unassembled WGS sequence"/>
</dbReference>
<organism evidence="1 2">
    <name type="scientific">Cloeon dipterum</name>
    <dbReference type="NCBI Taxonomy" id="197152"/>
    <lineage>
        <taxon>Eukaryota</taxon>
        <taxon>Metazoa</taxon>
        <taxon>Ecdysozoa</taxon>
        <taxon>Arthropoda</taxon>
        <taxon>Hexapoda</taxon>
        <taxon>Insecta</taxon>
        <taxon>Pterygota</taxon>
        <taxon>Palaeoptera</taxon>
        <taxon>Ephemeroptera</taxon>
        <taxon>Pisciforma</taxon>
        <taxon>Baetidae</taxon>
        <taxon>Cloeon</taxon>
    </lineage>
</organism>
<gene>
    <name evidence="1" type="ORF">CLODIP_2_CD09270</name>
</gene>
<dbReference type="EMBL" id="CADEPI010000016">
    <property type="protein sequence ID" value="CAB3364491.1"/>
    <property type="molecule type" value="Genomic_DNA"/>
</dbReference>
<dbReference type="AlphaFoldDB" id="A0A8S1C891"/>